<dbReference type="Pfam" id="PF04774">
    <property type="entry name" value="HABP4_PAI-RBP1"/>
    <property type="match status" value="1"/>
</dbReference>
<accession>A0A2A9M958</accession>
<feature type="domain" description="Hyaluronan/mRNA-binding protein" evidence="2">
    <location>
        <begin position="163"/>
        <end position="264"/>
    </location>
</feature>
<name>A0A2A9M958_BESBE</name>
<dbReference type="RefSeq" id="XP_029215931.1">
    <property type="nucleotide sequence ID" value="XM_029361116.1"/>
</dbReference>
<dbReference type="GeneID" id="40307474"/>
<evidence type="ECO:0000313" key="3">
    <source>
        <dbReference type="EMBL" id="PFH31922.1"/>
    </source>
</evidence>
<comment type="caution">
    <text evidence="3">The sequence shown here is derived from an EMBL/GenBank/DDBJ whole genome shotgun (WGS) entry which is preliminary data.</text>
</comment>
<dbReference type="KEGG" id="bbes:BESB_024140"/>
<dbReference type="STRING" id="94643.A0A2A9M958"/>
<dbReference type="PANTHER" id="PTHR12299:SF17">
    <property type="entry name" value="AT19571P-RELATED"/>
    <property type="match status" value="1"/>
</dbReference>
<feature type="compositionally biased region" description="Gly residues" evidence="1">
    <location>
        <begin position="331"/>
        <end position="355"/>
    </location>
</feature>
<dbReference type="OrthoDB" id="361815at2759"/>
<dbReference type="AlphaFoldDB" id="A0A2A9M958"/>
<dbReference type="EMBL" id="NWUJ01000013">
    <property type="protein sequence ID" value="PFH31922.1"/>
    <property type="molecule type" value="Genomic_DNA"/>
</dbReference>
<organism evidence="3 4">
    <name type="scientific">Besnoitia besnoiti</name>
    <name type="common">Apicomplexan protozoan</name>
    <dbReference type="NCBI Taxonomy" id="94643"/>
    <lineage>
        <taxon>Eukaryota</taxon>
        <taxon>Sar</taxon>
        <taxon>Alveolata</taxon>
        <taxon>Apicomplexa</taxon>
        <taxon>Conoidasida</taxon>
        <taxon>Coccidia</taxon>
        <taxon>Eucoccidiorida</taxon>
        <taxon>Eimeriorina</taxon>
        <taxon>Sarcocystidae</taxon>
        <taxon>Besnoitia</taxon>
    </lineage>
</organism>
<evidence type="ECO:0000259" key="2">
    <source>
        <dbReference type="Pfam" id="PF04774"/>
    </source>
</evidence>
<dbReference type="GO" id="GO:0005634">
    <property type="term" value="C:nucleus"/>
    <property type="evidence" value="ECO:0007669"/>
    <property type="project" value="TreeGrafter"/>
</dbReference>
<feature type="region of interest" description="Disordered" evidence="1">
    <location>
        <begin position="283"/>
        <end position="375"/>
    </location>
</feature>
<evidence type="ECO:0000256" key="1">
    <source>
        <dbReference type="SAM" id="MobiDB-lite"/>
    </source>
</evidence>
<dbReference type="Proteomes" id="UP000224006">
    <property type="component" value="Chromosome XII"/>
</dbReference>
<evidence type="ECO:0000313" key="4">
    <source>
        <dbReference type="Proteomes" id="UP000224006"/>
    </source>
</evidence>
<dbReference type="GO" id="GO:0003723">
    <property type="term" value="F:RNA binding"/>
    <property type="evidence" value="ECO:0007669"/>
    <property type="project" value="InterPro"/>
</dbReference>
<proteinExistence type="predicted"/>
<feature type="compositionally biased region" description="Basic and acidic residues" evidence="1">
    <location>
        <begin position="85"/>
        <end position="95"/>
    </location>
</feature>
<dbReference type="InterPro" id="IPR039764">
    <property type="entry name" value="HABP4/SERBP1-like"/>
</dbReference>
<dbReference type="GO" id="GO:0005737">
    <property type="term" value="C:cytoplasm"/>
    <property type="evidence" value="ECO:0007669"/>
    <property type="project" value="TreeGrafter"/>
</dbReference>
<protein>
    <recommendedName>
        <fullName evidence="2">Hyaluronan/mRNA-binding protein domain-containing protein</fullName>
    </recommendedName>
</protein>
<feature type="compositionally biased region" description="Acidic residues" evidence="1">
    <location>
        <begin position="287"/>
        <end position="300"/>
    </location>
</feature>
<feature type="compositionally biased region" description="Basic and acidic residues" evidence="1">
    <location>
        <begin position="356"/>
        <end position="368"/>
    </location>
</feature>
<feature type="region of interest" description="Disordered" evidence="1">
    <location>
        <begin position="16"/>
        <end position="236"/>
    </location>
</feature>
<reference evidence="3 4" key="1">
    <citation type="submission" date="2017-09" db="EMBL/GenBank/DDBJ databases">
        <title>Genome sequencing of Besnoitia besnoiti strain Bb-Ger1.</title>
        <authorList>
            <person name="Schares G."/>
            <person name="Venepally P."/>
            <person name="Lorenzi H.A."/>
        </authorList>
    </citation>
    <scope>NUCLEOTIDE SEQUENCE [LARGE SCALE GENOMIC DNA]</scope>
    <source>
        <strain evidence="3 4">Bb-Ger1</strain>
    </source>
</reference>
<sequence>MAPQRKYYTVGVSNKFSAFADNASEGGDSSGEEDVILSAPPAPTAEKENTGGRTLTGNAGKKSGNEGVSAHHASERRPRTTTGARNERFPRDENGPPRGRGGRFPRGGRPAYLGGRQGAEGEVSEETGEGQQGVVEDGYGGYSRRGNFRGGRGRGGRGGRGVHDRHTAASMGGRDPKKGGGGAHNWGDDERVAAEGGQEQKREEEKEKRVDGEEVEEGEKKEGEGEVAEAEEEKKGEEVLDFEAYKKMLEGKRQNLPNFITKSNKKITTDQELEAEGYTLHVKEGREEEEEETASEEEGEEPKKKTMNVFEYIHNGGGRVNLFPSRRRGRGGPAGAQGGRGEGYRGGRGGRGGFGKSRDAPDIQDERAFPSLGGR</sequence>
<dbReference type="InterPro" id="IPR006861">
    <property type="entry name" value="HABP4_PAIRBP1-bd"/>
</dbReference>
<dbReference type="PANTHER" id="PTHR12299">
    <property type="entry name" value="HYALURONIC ACID-BINDING PROTEIN 4"/>
    <property type="match status" value="1"/>
</dbReference>
<feature type="compositionally biased region" description="Basic and acidic residues" evidence="1">
    <location>
        <begin position="186"/>
        <end position="224"/>
    </location>
</feature>
<dbReference type="VEuPathDB" id="ToxoDB:BESB_024140"/>
<keyword evidence="4" id="KW-1185">Reference proteome</keyword>
<gene>
    <name evidence="3" type="ORF">BESB_024140</name>
</gene>